<dbReference type="Pfam" id="PF00975">
    <property type="entry name" value="Thioesterase"/>
    <property type="match status" value="1"/>
</dbReference>
<evidence type="ECO:0000313" key="4">
    <source>
        <dbReference type="EMBL" id="PAU46230.1"/>
    </source>
</evidence>
<dbReference type="AlphaFoldDB" id="A0A2A2D4G7"/>
<keyword evidence="2" id="KW-0378">Hydrolase</keyword>
<dbReference type="InterPro" id="IPR020802">
    <property type="entry name" value="TesA-like"/>
</dbReference>
<organism evidence="4 5">
    <name type="scientific">Streptomyces albireticuli</name>
    <dbReference type="NCBI Taxonomy" id="1940"/>
    <lineage>
        <taxon>Bacteria</taxon>
        <taxon>Bacillati</taxon>
        <taxon>Actinomycetota</taxon>
        <taxon>Actinomycetes</taxon>
        <taxon>Kitasatosporales</taxon>
        <taxon>Streptomycetaceae</taxon>
        <taxon>Streptomyces</taxon>
    </lineage>
</organism>
<accession>A0A2A2D4G7</accession>
<dbReference type="PANTHER" id="PTHR11487">
    <property type="entry name" value="THIOESTERASE"/>
    <property type="match status" value="1"/>
</dbReference>
<name>A0A2A2D4G7_9ACTN</name>
<dbReference type="SUPFAM" id="SSF53474">
    <property type="entry name" value="alpha/beta-Hydrolases"/>
    <property type="match status" value="1"/>
</dbReference>
<proteinExistence type="inferred from homology"/>
<feature type="domain" description="Thioesterase TesA-like" evidence="3">
    <location>
        <begin position="26"/>
        <end position="247"/>
    </location>
</feature>
<comment type="similarity">
    <text evidence="1">Belongs to the thioesterase family.</text>
</comment>
<dbReference type="PANTHER" id="PTHR11487:SF0">
    <property type="entry name" value="S-ACYL FATTY ACID SYNTHASE THIOESTERASE, MEDIUM CHAIN"/>
    <property type="match status" value="1"/>
</dbReference>
<dbReference type="SMART" id="SM00824">
    <property type="entry name" value="PKS_TE"/>
    <property type="match status" value="1"/>
</dbReference>
<dbReference type="GO" id="GO:0008610">
    <property type="term" value="P:lipid biosynthetic process"/>
    <property type="evidence" value="ECO:0007669"/>
    <property type="project" value="TreeGrafter"/>
</dbReference>
<dbReference type="EMBL" id="NSJV01000478">
    <property type="protein sequence ID" value="PAU46230.1"/>
    <property type="molecule type" value="Genomic_DNA"/>
</dbReference>
<evidence type="ECO:0000259" key="3">
    <source>
        <dbReference type="SMART" id="SM00824"/>
    </source>
</evidence>
<dbReference type="GO" id="GO:0016787">
    <property type="term" value="F:hydrolase activity"/>
    <property type="evidence" value="ECO:0007669"/>
    <property type="project" value="UniProtKB-KW"/>
</dbReference>
<dbReference type="InterPro" id="IPR029058">
    <property type="entry name" value="AB_hydrolase_fold"/>
</dbReference>
<dbReference type="RefSeq" id="WP_095583263.1">
    <property type="nucleotide sequence ID" value="NZ_JAJQQQ010000001.1"/>
</dbReference>
<sequence>MSATPVDSGTWVRRFHPSPDAGARLVCFPHAGGSASYYFPVSAAMSPSIEVLALQYPGRQDRRTDPLIESLPELADQIFTALRPFADRPLTLFGHSMGATLAFEVATRFEQVGAPVSGLFVSGRRAPSTHRSETVHLRSDDGIVSELHQLNGTDSGLLGDEELLRMVLPAIRGDYKAIETYRYEPGPPLSCPVHAMVGDADPKATLDEVRAWRDHTTGPFEFEALPGGHFYLNQYQKEIVNRISDHIACAAQPESFPSTRTGR</sequence>
<comment type="caution">
    <text evidence="4">The sequence shown here is derived from an EMBL/GenBank/DDBJ whole genome shotgun (WGS) entry which is preliminary data.</text>
</comment>
<dbReference type="InterPro" id="IPR012223">
    <property type="entry name" value="TEII"/>
</dbReference>
<evidence type="ECO:0000256" key="1">
    <source>
        <dbReference type="ARBA" id="ARBA00007169"/>
    </source>
</evidence>
<dbReference type="InterPro" id="IPR001031">
    <property type="entry name" value="Thioesterase"/>
</dbReference>
<reference evidence="4 5" key="1">
    <citation type="submission" date="2017-08" db="EMBL/GenBank/DDBJ databases">
        <title>Genome sequence of Streptomyces albireticuli NRRL B-1670.</title>
        <authorList>
            <person name="Graham D.E."/>
            <person name="Mahan K.M."/>
            <person name="Klingeman D.M."/>
            <person name="Hettich R.L."/>
            <person name="Parry R.J."/>
            <person name="Spain J.C."/>
        </authorList>
    </citation>
    <scope>NUCLEOTIDE SEQUENCE [LARGE SCALE GENOMIC DNA]</scope>
    <source>
        <strain evidence="4 5">NRRL B-1670</strain>
    </source>
</reference>
<evidence type="ECO:0000313" key="5">
    <source>
        <dbReference type="Proteomes" id="UP000218944"/>
    </source>
</evidence>
<gene>
    <name evidence="4" type="ORF">CK936_25215</name>
</gene>
<dbReference type="Gene3D" id="3.40.50.1820">
    <property type="entry name" value="alpha/beta hydrolase"/>
    <property type="match status" value="1"/>
</dbReference>
<protein>
    <submittedName>
        <fullName evidence="4">Thioesterase</fullName>
    </submittedName>
</protein>
<dbReference type="Proteomes" id="UP000218944">
    <property type="component" value="Unassembled WGS sequence"/>
</dbReference>
<keyword evidence="5" id="KW-1185">Reference proteome</keyword>
<evidence type="ECO:0000256" key="2">
    <source>
        <dbReference type="ARBA" id="ARBA00022801"/>
    </source>
</evidence>